<name>A0A1G9PB81_9BACT</name>
<feature type="transmembrane region" description="Helical" evidence="1">
    <location>
        <begin position="51"/>
        <end position="72"/>
    </location>
</feature>
<evidence type="ECO:0000256" key="1">
    <source>
        <dbReference type="SAM" id="Phobius"/>
    </source>
</evidence>
<keyword evidence="1" id="KW-1133">Transmembrane helix</keyword>
<dbReference type="Proteomes" id="UP000198901">
    <property type="component" value="Unassembled WGS sequence"/>
</dbReference>
<dbReference type="OrthoDB" id="329078at2"/>
<keyword evidence="1 2" id="KW-0812">Transmembrane</keyword>
<sequence length="114" mass="13129">MKYLFLLLVFVFLLFAGWQYNDPDPLLWITVYLIAAYNSLRAFQGKANREALLLLTLWTVAWAFTSWWQMTAWEGFVTEGEGLTMKSMNQELAREACGLGIVAVSYLLILVRPK</sequence>
<dbReference type="AlphaFoldDB" id="A0A1G9PB81"/>
<reference evidence="2 3" key="1">
    <citation type="submission" date="2016-10" db="EMBL/GenBank/DDBJ databases">
        <authorList>
            <person name="de Groot N.N."/>
        </authorList>
    </citation>
    <scope>NUCLEOTIDE SEQUENCE [LARGE SCALE GENOMIC DNA]</scope>
    <source>
        <strain evidence="2 3">DSM 21668</strain>
    </source>
</reference>
<dbReference type="Pfam" id="PF15071">
    <property type="entry name" value="TMEM220"/>
    <property type="match status" value="1"/>
</dbReference>
<dbReference type="RefSeq" id="WP_093201494.1">
    <property type="nucleotide sequence ID" value="NZ_FNGS01000004.1"/>
</dbReference>
<organism evidence="2 3">
    <name type="scientific">Siphonobacter aquaeclarae</name>
    <dbReference type="NCBI Taxonomy" id="563176"/>
    <lineage>
        <taxon>Bacteria</taxon>
        <taxon>Pseudomonadati</taxon>
        <taxon>Bacteroidota</taxon>
        <taxon>Cytophagia</taxon>
        <taxon>Cytophagales</taxon>
        <taxon>Cytophagaceae</taxon>
        <taxon>Siphonobacter</taxon>
    </lineage>
</organism>
<keyword evidence="1" id="KW-0472">Membrane</keyword>
<feature type="transmembrane region" description="Helical" evidence="1">
    <location>
        <begin position="92"/>
        <end position="111"/>
    </location>
</feature>
<feature type="transmembrane region" description="Helical" evidence="1">
    <location>
        <begin position="26"/>
        <end position="44"/>
    </location>
</feature>
<dbReference type="EMBL" id="FNGS01000004">
    <property type="protein sequence ID" value="SDL95803.1"/>
    <property type="molecule type" value="Genomic_DNA"/>
</dbReference>
<protein>
    <submittedName>
        <fullName evidence="2">Transmembrane family 220, helix</fullName>
    </submittedName>
</protein>
<gene>
    <name evidence="2" type="ORF">SAMN04488090_2100</name>
</gene>
<accession>A0A1G9PB81</accession>
<dbReference type="PANTHER" id="PTHR34262">
    <property type="entry name" value="TRANSMEMBRANE PROTEIN 220"/>
    <property type="match status" value="1"/>
</dbReference>
<keyword evidence="3" id="KW-1185">Reference proteome</keyword>
<evidence type="ECO:0000313" key="2">
    <source>
        <dbReference type="EMBL" id="SDL95803.1"/>
    </source>
</evidence>
<evidence type="ECO:0000313" key="3">
    <source>
        <dbReference type="Proteomes" id="UP000198901"/>
    </source>
</evidence>
<dbReference type="PANTHER" id="PTHR34262:SF1">
    <property type="entry name" value="TRANSMEMBRANE PROTEIN 220"/>
    <property type="match status" value="1"/>
</dbReference>
<dbReference type="InterPro" id="IPR029377">
    <property type="entry name" value="TMEM220"/>
</dbReference>
<proteinExistence type="predicted"/>